<accession>G4CSC8</accession>
<dbReference type="STRING" id="1030841.HMPREF9370_1988"/>
<keyword evidence="2" id="KW-1185">Reference proteome</keyword>
<dbReference type="PATRIC" id="fig|1030841.3.peg.1979"/>
<dbReference type="EMBL" id="AGAZ01000067">
    <property type="protein sequence ID" value="EGZ44744.1"/>
    <property type="molecule type" value="Genomic_DNA"/>
</dbReference>
<dbReference type="HOGENOM" id="CLU_3313405_0_0_4"/>
<evidence type="ECO:0000313" key="1">
    <source>
        <dbReference type="EMBL" id="EGZ44744.1"/>
    </source>
</evidence>
<dbReference type="AlphaFoldDB" id="G4CSC8"/>
<reference evidence="1 2" key="1">
    <citation type="submission" date="2011-06" db="EMBL/GenBank/DDBJ databases">
        <authorList>
            <person name="Muzny D."/>
            <person name="Qin X."/>
            <person name="Deng J."/>
            <person name="Jiang H."/>
            <person name="Liu Y."/>
            <person name="Qu J."/>
            <person name="Song X.-Z."/>
            <person name="Zhang L."/>
            <person name="Thornton R."/>
            <person name="Coyle M."/>
            <person name="Francisco L."/>
            <person name="Jackson L."/>
            <person name="Javaid M."/>
            <person name="Korchina V."/>
            <person name="Kovar C."/>
            <person name="Mata R."/>
            <person name="Mathew T."/>
            <person name="Ngo R."/>
            <person name="Nguyen L."/>
            <person name="Nguyen N."/>
            <person name="Okwuonu G."/>
            <person name="Ongeri F."/>
            <person name="Pham C."/>
            <person name="Simmons D."/>
            <person name="Wilczek-Boney K."/>
            <person name="Hale W."/>
            <person name="Jakkamsetti A."/>
            <person name="Pham P."/>
            <person name="Ruth R."/>
            <person name="San Lucas F."/>
            <person name="Warren J."/>
            <person name="Zhang J."/>
            <person name="Zhao Z."/>
            <person name="Zhou C."/>
            <person name="Zhu D."/>
            <person name="Lee S."/>
            <person name="Bess C."/>
            <person name="Blankenburg K."/>
            <person name="Forbes L."/>
            <person name="Fu Q."/>
            <person name="Gubbala S."/>
            <person name="Hirani K."/>
            <person name="Jayaseelan J.C."/>
            <person name="Lara F."/>
            <person name="Munidasa M."/>
            <person name="Palculict T."/>
            <person name="Patil S."/>
            <person name="Pu L.-L."/>
            <person name="Saada N."/>
            <person name="Tang L."/>
            <person name="Weissenberger G."/>
            <person name="Zhu Y."/>
            <person name="Hemphill L."/>
            <person name="Shang Y."/>
            <person name="Youmans B."/>
            <person name="Ayvaz T."/>
            <person name="Ross M."/>
            <person name="Santibanez J."/>
            <person name="Aqrawi P."/>
            <person name="Gross S."/>
            <person name="Joshi V."/>
            <person name="Fowler G."/>
            <person name="Nazareth L."/>
            <person name="Reid J."/>
            <person name="Worley K."/>
            <person name="Petrosino J."/>
            <person name="Highlander S."/>
            <person name="Gibbs R."/>
        </authorList>
    </citation>
    <scope>NUCLEOTIDE SEQUENCE [LARGE SCALE GENOMIC DNA]</scope>
    <source>
        <strain evidence="1 2">9715</strain>
    </source>
</reference>
<protein>
    <submittedName>
        <fullName evidence="1">Uncharacterized protein</fullName>
    </submittedName>
</protein>
<gene>
    <name evidence="1" type="ORF">HMPREF9370_1988</name>
</gene>
<organism evidence="1 2">
    <name type="scientific">Neisseria wadsworthii 9715</name>
    <dbReference type="NCBI Taxonomy" id="1030841"/>
    <lineage>
        <taxon>Bacteria</taxon>
        <taxon>Pseudomonadati</taxon>
        <taxon>Pseudomonadota</taxon>
        <taxon>Betaproteobacteria</taxon>
        <taxon>Neisseriales</taxon>
        <taxon>Neisseriaceae</taxon>
        <taxon>Neisseria</taxon>
    </lineage>
</organism>
<proteinExistence type="predicted"/>
<sequence>MIVGYLSLSEYFQTGFIYMNLNLSHCIASHSCNICVVCC</sequence>
<evidence type="ECO:0000313" key="2">
    <source>
        <dbReference type="Proteomes" id="UP000005336"/>
    </source>
</evidence>
<comment type="caution">
    <text evidence="1">The sequence shown here is derived from an EMBL/GenBank/DDBJ whole genome shotgun (WGS) entry which is preliminary data.</text>
</comment>
<name>G4CSC8_9NEIS</name>
<dbReference type="Proteomes" id="UP000005336">
    <property type="component" value="Unassembled WGS sequence"/>
</dbReference>